<dbReference type="AlphaFoldDB" id="A0AAU9JSE9"/>
<keyword evidence="4" id="KW-1185">Reference proteome</keyword>
<feature type="coiled-coil region" evidence="1">
    <location>
        <begin position="102"/>
        <end position="185"/>
    </location>
</feature>
<reference evidence="3" key="1">
    <citation type="submission" date="2021-09" db="EMBL/GenBank/DDBJ databases">
        <authorList>
            <consortium name="AG Swart"/>
            <person name="Singh M."/>
            <person name="Singh A."/>
            <person name="Seah K."/>
            <person name="Emmerich C."/>
        </authorList>
    </citation>
    <scope>NUCLEOTIDE SEQUENCE</scope>
    <source>
        <strain evidence="3">ATCC30299</strain>
    </source>
</reference>
<gene>
    <name evidence="3" type="ORF">BSTOLATCC_MIC48106</name>
</gene>
<keyword evidence="1" id="KW-0175">Coiled coil</keyword>
<accession>A0AAU9JSE9</accession>
<evidence type="ECO:0000256" key="1">
    <source>
        <dbReference type="SAM" id="Coils"/>
    </source>
</evidence>
<organism evidence="3 4">
    <name type="scientific">Blepharisma stoltei</name>
    <dbReference type="NCBI Taxonomy" id="1481888"/>
    <lineage>
        <taxon>Eukaryota</taxon>
        <taxon>Sar</taxon>
        <taxon>Alveolata</taxon>
        <taxon>Ciliophora</taxon>
        <taxon>Postciliodesmatophora</taxon>
        <taxon>Heterotrichea</taxon>
        <taxon>Heterotrichida</taxon>
        <taxon>Blepharismidae</taxon>
        <taxon>Blepharisma</taxon>
    </lineage>
</organism>
<dbReference type="Proteomes" id="UP001162131">
    <property type="component" value="Unassembled WGS sequence"/>
</dbReference>
<evidence type="ECO:0000313" key="4">
    <source>
        <dbReference type="Proteomes" id="UP001162131"/>
    </source>
</evidence>
<name>A0AAU9JSE9_9CILI</name>
<proteinExistence type="predicted"/>
<sequence>MSSNKKLDIYFAHEVTKLETSKELKKALSDKLSLSTKNAMAKIYQAMTNEALKNLNGLQDKLLDLHNSSETNSKLSQEWSKKIWIPKKVVKLPELKYSKEYEEKKNKEAQEFTRKLQEEQIERVKRQEKYWKELEERMKEEEELKKKQEEINEEKIKEEIRDKKIQELYEKSDRRKQLLEKQKNEMSPIPHMKPLYKKLEEEFELKCKLNKEIKSKELEERKKHWYSPSDYERTNEYLKKQTPKEDDFANSKKSESINDLHNLNDYKLHEYLENEKKEKQKYLEHLQEKKLLLQKRNQYGKYIKETHQPSIDNLKRHEMELIKERLAMPVKKKIQSSTPSLQHFSMKYRAKTTKQKSARIETPGIDSSQENSKKNKSSNPMYLEERRKIREKLAKNINHNVSKSFDFLGKDLVAADNSSAHNYAKELEFKAFKQENLIKYLDPLNVSSIQAEENVNDMIIRSIRTKLSLLS</sequence>
<evidence type="ECO:0000256" key="2">
    <source>
        <dbReference type="SAM" id="MobiDB-lite"/>
    </source>
</evidence>
<feature type="region of interest" description="Disordered" evidence="2">
    <location>
        <begin position="349"/>
        <end position="382"/>
    </location>
</feature>
<evidence type="ECO:0000313" key="3">
    <source>
        <dbReference type="EMBL" id="CAG9329280.1"/>
    </source>
</evidence>
<protein>
    <submittedName>
        <fullName evidence="3">Uncharacterized protein</fullName>
    </submittedName>
</protein>
<comment type="caution">
    <text evidence="3">The sequence shown here is derived from an EMBL/GenBank/DDBJ whole genome shotgun (WGS) entry which is preliminary data.</text>
</comment>
<dbReference type="EMBL" id="CAJZBQ010000047">
    <property type="protein sequence ID" value="CAG9329280.1"/>
    <property type="molecule type" value="Genomic_DNA"/>
</dbReference>